<evidence type="ECO:0000256" key="1">
    <source>
        <dbReference type="SAM" id="Phobius"/>
    </source>
</evidence>
<gene>
    <name evidence="2" type="ORF">GCM10020221_19840</name>
</gene>
<name>A0ABN3WSH1_STRTU</name>
<keyword evidence="1" id="KW-0472">Membrane</keyword>
<proteinExistence type="predicted"/>
<accession>A0ABN3WSH1</accession>
<keyword evidence="1" id="KW-0812">Transmembrane</keyword>
<comment type="caution">
    <text evidence="2">The sequence shown here is derived from an EMBL/GenBank/DDBJ whole genome shotgun (WGS) entry which is preliminary data.</text>
</comment>
<dbReference type="Proteomes" id="UP001501102">
    <property type="component" value="Unassembled WGS sequence"/>
</dbReference>
<evidence type="ECO:0008006" key="4">
    <source>
        <dbReference type="Google" id="ProtNLM"/>
    </source>
</evidence>
<feature type="transmembrane region" description="Helical" evidence="1">
    <location>
        <begin position="9"/>
        <end position="28"/>
    </location>
</feature>
<organism evidence="2 3">
    <name type="scientific">Streptomyces thioluteus</name>
    <dbReference type="NCBI Taxonomy" id="66431"/>
    <lineage>
        <taxon>Bacteria</taxon>
        <taxon>Bacillati</taxon>
        <taxon>Actinomycetota</taxon>
        <taxon>Actinomycetes</taxon>
        <taxon>Kitasatosporales</taxon>
        <taxon>Streptomycetaceae</taxon>
        <taxon>Streptomyces</taxon>
    </lineage>
</organism>
<dbReference type="EMBL" id="BAAAXZ010000076">
    <property type="protein sequence ID" value="GAA2923854.1"/>
    <property type="molecule type" value="Genomic_DNA"/>
</dbReference>
<evidence type="ECO:0000313" key="2">
    <source>
        <dbReference type="EMBL" id="GAA2923854.1"/>
    </source>
</evidence>
<keyword evidence="1" id="KW-1133">Transmembrane helix</keyword>
<protein>
    <recommendedName>
        <fullName evidence="4">Secreted protein</fullName>
    </recommendedName>
</protein>
<keyword evidence="3" id="KW-1185">Reference proteome</keyword>
<dbReference type="RefSeq" id="WP_344962419.1">
    <property type="nucleotide sequence ID" value="NZ_BAAAXZ010000076.1"/>
</dbReference>
<evidence type="ECO:0000313" key="3">
    <source>
        <dbReference type="Proteomes" id="UP001501102"/>
    </source>
</evidence>
<sequence>MTTRSRPPAVVIAVTVLGITAGLVAYGIPVEDVVTAVTAGGVAARELIRGLAALFSRHRA</sequence>
<reference evidence="2 3" key="1">
    <citation type="journal article" date="2019" name="Int. J. Syst. Evol. Microbiol.">
        <title>The Global Catalogue of Microorganisms (GCM) 10K type strain sequencing project: providing services to taxonomists for standard genome sequencing and annotation.</title>
        <authorList>
            <consortium name="The Broad Institute Genomics Platform"/>
            <consortium name="The Broad Institute Genome Sequencing Center for Infectious Disease"/>
            <person name="Wu L."/>
            <person name="Ma J."/>
        </authorList>
    </citation>
    <scope>NUCLEOTIDE SEQUENCE [LARGE SCALE GENOMIC DNA]</scope>
    <source>
        <strain evidence="2 3">JCM 4087</strain>
    </source>
</reference>